<proteinExistence type="predicted"/>
<keyword evidence="1" id="KW-0812">Transmembrane</keyword>
<keyword evidence="3" id="KW-1185">Reference proteome</keyword>
<evidence type="ECO:0000313" key="3">
    <source>
        <dbReference type="Proteomes" id="UP000596742"/>
    </source>
</evidence>
<protein>
    <submittedName>
        <fullName evidence="2">Uncharacterized protein</fullName>
    </submittedName>
</protein>
<reference evidence="2" key="1">
    <citation type="submission" date="2018-11" db="EMBL/GenBank/DDBJ databases">
        <authorList>
            <person name="Alioto T."/>
            <person name="Alioto T."/>
        </authorList>
    </citation>
    <scope>NUCLEOTIDE SEQUENCE</scope>
</reference>
<evidence type="ECO:0000256" key="1">
    <source>
        <dbReference type="SAM" id="Phobius"/>
    </source>
</evidence>
<sequence>MAEVHSKDNGPVSPDCSCSYGEQHKESNLTLQPRCYSPSGTDCTWYQDCLEEKYKCSGSKDEYAMTFATKFCNLYTEHYGKFTTDGQTWVNAVRKCLQVTLVPILRPWRSLSCKEIKELAFDSHVPCYVHPNDKIPGVSICNLGPSDIFSVFWTLKSSILMSVDSSLKTINGFWKTIKQCAFFKSYSFDGDIRNIQMTVEHEGFEVIRRRRSVSEKSIRLSNDIVDHIAKQLNWDKKGIVWFSYDDNSTSITSQKLLINIFLADGNKYDLDQKNVLKSDLNATVADFQTKVQTGDLFGDTKDVCFKVISSQGCSDANCDVISFNVTANPFVKETSDHTPVKTNNKIYIIIGMSSLGLLVLVTIVSAIFCSHWKHGFGKTVK</sequence>
<comment type="caution">
    <text evidence="2">The sequence shown here is derived from an EMBL/GenBank/DDBJ whole genome shotgun (WGS) entry which is preliminary data.</text>
</comment>
<dbReference type="AlphaFoldDB" id="A0A8B6EAU2"/>
<dbReference type="OrthoDB" id="10035838at2759"/>
<name>A0A8B6EAU2_MYTGA</name>
<dbReference type="EMBL" id="UYJE01004844">
    <property type="protein sequence ID" value="VDI31810.1"/>
    <property type="molecule type" value="Genomic_DNA"/>
</dbReference>
<accession>A0A8B6EAU2</accession>
<keyword evidence="1" id="KW-1133">Transmembrane helix</keyword>
<feature type="transmembrane region" description="Helical" evidence="1">
    <location>
        <begin position="346"/>
        <end position="369"/>
    </location>
</feature>
<keyword evidence="1" id="KW-0472">Membrane</keyword>
<dbReference type="Proteomes" id="UP000596742">
    <property type="component" value="Unassembled WGS sequence"/>
</dbReference>
<organism evidence="2 3">
    <name type="scientific">Mytilus galloprovincialis</name>
    <name type="common">Mediterranean mussel</name>
    <dbReference type="NCBI Taxonomy" id="29158"/>
    <lineage>
        <taxon>Eukaryota</taxon>
        <taxon>Metazoa</taxon>
        <taxon>Spiralia</taxon>
        <taxon>Lophotrochozoa</taxon>
        <taxon>Mollusca</taxon>
        <taxon>Bivalvia</taxon>
        <taxon>Autobranchia</taxon>
        <taxon>Pteriomorphia</taxon>
        <taxon>Mytilida</taxon>
        <taxon>Mytiloidea</taxon>
        <taxon>Mytilidae</taxon>
        <taxon>Mytilinae</taxon>
        <taxon>Mytilus</taxon>
    </lineage>
</organism>
<evidence type="ECO:0000313" key="2">
    <source>
        <dbReference type="EMBL" id="VDI31810.1"/>
    </source>
</evidence>
<gene>
    <name evidence="2" type="ORF">MGAL_10B006711</name>
</gene>